<gene>
    <name evidence="1" type="ORF">LQ567_24425</name>
</gene>
<proteinExistence type="predicted"/>
<accession>A0ABS8PY06</accession>
<evidence type="ECO:0000313" key="1">
    <source>
        <dbReference type="EMBL" id="MCD2425952.1"/>
    </source>
</evidence>
<evidence type="ECO:0000313" key="2">
    <source>
        <dbReference type="Proteomes" id="UP001199816"/>
    </source>
</evidence>
<comment type="caution">
    <text evidence="1">The sequence shown here is derived from an EMBL/GenBank/DDBJ whole genome shotgun (WGS) entry which is preliminary data.</text>
</comment>
<dbReference type="InterPro" id="IPR007710">
    <property type="entry name" value="Nucleoside_deoxyribTrfase"/>
</dbReference>
<dbReference type="Proteomes" id="UP001199816">
    <property type="component" value="Unassembled WGS sequence"/>
</dbReference>
<name>A0ABS8PY06_9BACT</name>
<keyword evidence="2" id="KW-1185">Reference proteome</keyword>
<sequence>MKTAYISLSFQNRPLLTPVLAAISEALYHAGMSPFVFVDHYTFNTSQERAMMAQAMKDIERCDLLIAETSDKAIGIGVEAGYAKAKGKPVIYLRQDDAAHSTTVAGISDFQLIYTSPADLKQKLEQLLDRISPDLPPVS</sequence>
<dbReference type="Pfam" id="PF05014">
    <property type="entry name" value="Nuc_deoxyrib_tr"/>
    <property type="match status" value="1"/>
</dbReference>
<reference evidence="1 2" key="1">
    <citation type="submission" date="2021-11" db="EMBL/GenBank/DDBJ databases">
        <title>Genomic of Niabella pedocola.</title>
        <authorList>
            <person name="Wu T."/>
        </authorList>
    </citation>
    <scope>NUCLEOTIDE SEQUENCE [LARGE SCALE GENOMIC DNA]</scope>
    <source>
        <strain evidence="1 2">JCM 31011</strain>
    </source>
</reference>
<dbReference type="EMBL" id="JAJNEC010000007">
    <property type="protein sequence ID" value="MCD2425952.1"/>
    <property type="molecule type" value="Genomic_DNA"/>
</dbReference>
<protein>
    <submittedName>
        <fullName evidence="1">Nucleoside 2-deoxyribosyltransferase</fullName>
    </submittedName>
</protein>
<dbReference type="SUPFAM" id="SSF52309">
    <property type="entry name" value="N-(deoxy)ribosyltransferase-like"/>
    <property type="match status" value="1"/>
</dbReference>
<dbReference type="Gene3D" id="3.40.50.450">
    <property type="match status" value="1"/>
</dbReference>
<dbReference type="RefSeq" id="WP_231008539.1">
    <property type="nucleotide sequence ID" value="NZ_JAJNEC010000007.1"/>
</dbReference>
<organism evidence="1 2">
    <name type="scientific">Niabella pedocola</name>
    <dbReference type="NCBI Taxonomy" id="1752077"/>
    <lineage>
        <taxon>Bacteria</taxon>
        <taxon>Pseudomonadati</taxon>
        <taxon>Bacteroidota</taxon>
        <taxon>Chitinophagia</taxon>
        <taxon>Chitinophagales</taxon>
        <taxon>Chitinophagaceae</taxon>
        <taxon>Niabella</taxon>
    </lineage>
</organism>